<feature type="compositionally biased region" description="Basic and acidic residues" evidence="5">
    <location>
        <begin position="2285"/>
        <end position="2300"/>
    </location>
</feature>
<evidence type="ECO:0000256" key="4">
    <source>
        <dbReference type="ARBA" id="ARBA00023242"/>
    </source>
</evidence>
<evidence type="ECO:0000259" key="6">
    <source>
        <dbReference type="Pfam" id="PF11262"/>
    </source>
</evidence>
<evidence type="ECO:0000259" key="7">
    <source>
        <dbReference type="Pfam" id="PF11732"/>
    </source>
</evidence>
<feature type="compositionally biased region" description="Basic and acidic residues" evidence="5">
    <location>
        <begin position="1919"/>
        <end position="1935"/>
    </location>
</feature>
<feature type="compositionally biased region" description="Basic and acidic residues" evidence="5">
    <location>
        <begin position="1696"/>
        <end position="1726"/>
    </location>
</feature>
<organism evidence="9 10">
    <name type="scientific">Apiospora arundinis</name>
    <dbReference type="NCBI Taxonomy" id="335852"/>
    <lineage>
        <taxon>Eukaryota</taxon>
        <taxon>Fungi</taxon>
        <taxon>Dikarya</taxon>
        <taxon>Ascomycota</taxon>
        <taxon>Pezizomycotina</taxon>
        <taxon>Sordariomycetes</taxon>
        <taxon>Xylariomycetidae</taxon>
        <taxon>Amphisphaeriales</taxon>
        <taxon>Apiosporaceae</taxon>
        <taxon>Apiospora</taxon>
    </lineage>
</organism>
<gene>
    <name evidence="9" type="ORF">PGQ11_006622</name>
</gene>
<feature type="compositionally biased region" description="Low complexity" evidence="5">
    <location>
        <begin position="555"/>
        <end position="565"/>
    </location>
</feature>
<dbReference type="InterPro" id="IPR032302">
    <property type="entry name" value="THOC2_N"/>
</dbReference>
<feature type="region of interest" description="Disordered" evidence="5">
    <location>
        <begin position="526"/>
        <end position="591"/>
    </location>
</feature>
<feature type="compositionally biased region" description="Basic and acidic residues" evidence="5">
    <location>
        <begin position="29"/>
        <end position="39"/>
    </location>
</feature>
<feature type="compositionally biased region" description="Basic and acidic residues" evidence="5">
    <location>
        <begin position="1733"/>
        <end position="1787"/>
    </location>
</feature>
<feature type="compositionally biased region" description="Low complexity" evidence="5">
    <location>
        <begin position="2109"/>
        <end position="2118"/>
    </location>
</feature>
<comment type="similarity">
    <text evidence="2">Belongs to the THOC2 family.</text>
</comment>
<reference evidence="9 10" key="1">
    <citation type="journal article" date="2024" name="IMA Fungus">
        <title>Apiospora arundinis, a panoply of carbohydrate-active enzymes and secondary metabolites.</title>
        <authorList>
            <person name="Sorensen T."/>
            <person name="Petersen C."/>
            <person name="Muurmann A.T."/>
            <person name="Christiansen J.V."/>
            <person name="Brundto M.L."/>
            <person name="Overgaard C.K."/>
            <person name="Boysen A.T."/>
            <person name="Wollenberg R.D."/>
            <person name="Larsen T.O."/>
            <person name="Sorensen J.L."/>
            <person name="Nielsen K.L."/>
            <person name="Sondergaard T.E."/>
        </authorList>
    </citation>
    <scope>NUCLEOTIDE SEQUENCE [LARGE SCALE GENOMIC DNA]</scope>
    <source>
        <strain evidence="9 10">AAU 773</strain>
    </source>
</reference>
<feature type="compositionally biased region" description="Gly residues" evidence="5">
    <location>
        <begin position="2339"/>
        <end position="2348"/>
    </location>
</feature>
<feature type="compositionally biased region" description="Basic and acidic residues" evidence="5">
    <location>
        <begin position="526"/>
        <end position="543"/>
    </location>
</feature>
<evidence type="ECO:0000313" key="10">
    <source>
        <dbReference type="Proteomes" id="UP001390339"/>
    </source>
</evidence>
<feature type="domain" description="THO complex subunit 2 N-terminal" evidence="8">
    <location>
        <begin position="124"/>
        <end position="855"/>
    </location>
</feature>
<feature type="compositionally biased region" description="Basic and acidic residues" evidence="5">
    <location>
        <begin position="2252"/>
        <end position="2276"/>
    </location>
</feature>
<dbReference type="Pfam" id="PF16134">
    <property type="entry name" value="THOC2_N"/>
    <property type="match status" value="1"/>
</dbReference>
<feature type="domain" description="THO complex subunitTHOC2 N-terminal" evidence="7">
    <location>
        <begin position="857"/>
        <end position="933"/>
    </location>
</feature>
<feature type="compositionally biased region" description="Polar residues" evidence="5">
    <location>
        <begin position="1637"/>
        <end position="1649"/>
    </location>
</feature>
<evidence type="ECO:0000313" key="9">
    <source>
        <dbReference type="EMBL" id="KAK8868044.1"/>
    </source>
</evidence>
<feature type="compositionally biased region" description="Basic and acidic residues" evidence="5">
    <location>
        <begin position="2310"/>
        <end position="2324"/>
    </location>
</feature>
<evidence type="ECO:0000256" key="1">
    <source>
        <dbReference type="ARBA" id="ARBA00004123"/>
    </source>
</evidence>
<feature type="region of interest" description="Disordered" evidence="5">
    <location>
        <begin position="1552"/>
        <end position="2437"/>
    </location>
</feature>
<dbReference type="Proteomes" id="UP001390339">
    <property type="component" value="Unassembled WGS sequence"/>
</dbReference>
<feature type="compositionally biased region" description="Pro residues" evidence="5">
    <location>
        <begin position="94"/>
        <end position="110"/>
    </location>
</feature>
<dbReference type="Pfam" id="PF11732">
    <property type="entry name" value="Thoc2"/>
    <property type="match status" value="1"/>
</dbReference>
<dbReference type="InterPro" id="IPR021418">
    <property type="entry name" value="THO_THOC2_C"/>
</dbReference>
<sequence>MPPKRKRNEPASDTPRPSPHRPSNTNLAQHDRDGYEGGNRRRSGNTGGRTTRSRNAERRDSTTSNSQTTNNPASMTSPVARPSSSASQKAPHPMNIPPPVTPTASMAPPPSPAMSSNYAFAVLTSPRLSAWKQSGRQEVIDHGIASRNDEDVEEIATISQEFTRAVLENRLDPAEAGSCIKEILGPQPETDDSQGMDFTFNAHDLFVDTISMFFDTEEEASKPRFRDFIIASEVSPELLRQALDVSVADKLGLVRNTFARMGIRYGTNILYRQNNYNLLREESEGFAKLITELYWTPHSLNQEQLTRAGVEAGFERIKGLIGTFDMDVGRVLDIVIDVFASTMMRTFRYFTMFLRVSSWWPSSQIENYDPVLTGGLPRWALPGASFQLTPDEKADMDLKRVQRDAAFWDRARQAHLDAFFELGGRRATDADIESFLNAAPSSRAKTEFELQWIKATRTLPPSGNQTAAQLFGFKLRFYTSQARDKDEIIPANLFYLAAYLIKVGFFSLPDLYPHLWPEDEKMDTVRERRAQELEEKEKKDRQGLEPNALLRAGALPDDTLPTLPTRTRDSQVSKPEVDSKDASVKATHEESLPEPKEVLKVDLVQHLLLIGAIPEALFMLGRFPWLTEAYPDEIISPINRILLYSIEQVFQDTRPKETTSFTTNACKRELAADQSGVSKGSVRLTEREPPKPLKWPHANGFNRGLPYEYYLKEWSDNVPICHTVDDVFTLCGTLLNVSGVNIGRSPALLKKLTAIGAQSLHQDTSPSNTDRWQELLKRIIVPALNLATSNVDVVDAVWNLLKHYPSQVRYNIYAECYEGQISRVPAMTKAFKYARLDTLAILKRLSLQNISSSAKHLAKVALFSPGIVCKVALDQIEAYSNLIEAFVECAKYFTDLGHDVLVWSLMSSLGGKQRSRTQEGSVLLTSKWLQALSKFSGKVFRRYGNMNPTPLIQYVNDQLSRGNSTDLVILRELVTSMGGIVSDIDFTDAQLAALSGGEELRRQTFINLGDKRFESTKSGSRFMKALVQTELAPRLLTNMAQYRQSAIYHLSESDTHIKYIATLIDDSQQALVQYVELMRSNLQPEEFDTLVPSISELMTDFGLDADLAFLIGRVSLAHYLTGPGAVGFKGRRLSSSTPAESAADVEGDIPMESKDDVNNSLLVPQSSEDQMAIDGQDNKLPYVEGPATPSTISQKPDHFLEVLHPIIQAVQAQLSPDLWSSVSPEFYVLFWALQTSDLSIPASSYNAETVRISRELDFLKKDRSDMTKAGQDKSRRRRDELTQIASKLTTEVNHVKERVGKTKVMLLKSAPAWISGGKDGSNVIADVLIEECIVPRMLLSPGDADFCHKMIRFLHDNQVANFKITALYERFFNVNRLRSMLFGCSIREAEFLGRFIKLSLGDLAKWHKSKDAYEKEATRNGKHIGFATAVDEEGKPSSMMEHDHFRDQLWAWHRNLCAALRSCLQGTEWMHIRNAITILKAILDYFPAVDFMGRQFMQLLQKIAEREAATKNDEDGQGHRVDLSVTANTAASALKKHESKWVMVQAFRSNVTGDTSEEKRPADTSKPPSLRPNAPEFKPTNVAGRSRATAEDEDGEVKDIRPGSAASADAQRKDTEPLSKPNTLPQKAEMARPGRPSTPTARPSTQSPAPNARRELLKSSTLPSLPPGLPSRPDVPLPGHFRQDEFAQVRAVAESGHTREHRDPRERRDVRETRDTREPREPRASDGTRPSRPPRDSFSNDRRPADSLPREASRSDRDRTTPRTEGPPRWEPPTVHERETRPSRERAASATAGRSTESTRGPRDVQPDAKSMPPPAQTEIPGPTVNPERARLIGADTADPPVNPARAALMADSRTSGRPSREESRDRGSRHHSPTRKTERSETRSGDQTREDRPSRSYRGDHSTPSRDDRSEVLPSPGHRADREGDRANPEKSRDIGTVFQSAPSSARGEAERLRASQQDPNYGRLNAIPSVTDMPTHTPEGPRGRGRNMTRPPPPQNQQQPARGGGDGRYPNMDAPQRGPSPERHLPPTGPASSRPRRGPPAAVTSGNPPANSQSAPTGSGPGIHPDRLRQLGVGPAQPSSPQPGFPGSGPNSVGVHPDRMNQIGANQQQPPSGPSQHGRSLPPLQTPERPGMPSSHGGSRQSSGPLPITPGPDRNNGPAVPTGPSGSTDRAKGGSRRQLAGINNLLSGADPAGRGGSLRGRSSRSNLAGSDAQVLTGASPVSTPVHERGAEPFADRVEQAGSSRGGGVNGDERPGRGGDRERSRRHHDHPERVTRSRNQSPSRDSRSKDHRDYHEREILTAPSSGARDSGDGREFSSRRSGRESSSNARDSQFGGRAEVGGNGRGDGGGRESRHRGGDGGSGRHEEQSRSGGGGGRGGGGGHGGGLGGTPRGDDHRPPRESRGGEDGGRGNRKRRSEEGGYTAPTPDSHKRQRQR</sequence>
<feature type="compositionally biased region" description="Gly residues" evidence="5">
    <location>
        <begin position="2372"/>
        <end position="2392"/>
    </location>
</feature>
<comment type="subcellular location">
    <subcellularLocation>
        <location evidence="1">Nucleus</location>
    </subcellularLocation>
</comment>
<evidence type="ECO:0000259" key="8">
    <source>
        <dbReference type="Pfam" id="PF16134"/>
    </source>
</evidence>
<feature type="compositionally biased region" description="Basic and acidic residues" evidence="5">
    <location>
        <begin position="566"/>
        <end position="591"/>
    </location>
</feature>
<feature type="compositionally biased region" description="Polar residues" evidence="5">
    <location>
        <begin position="2046"/>
        <end position="2059"/>
    </location>
</feature>
<accession>A0ABR2ITU5</accession>
<evidence type="ECO:0000256" key="3">
    <source>
        <dbReference type="ARBA" id="ARBA00019596"/>
    </source>
</evidence>
<feature type="compositionally biased region" description="Basic and acidic residues" evidence="5">
    <location>
        <begin position="2393"/>
        <end position="2411"/>
    </location>
</feature>
<protein>
    <recommendedName>
        <fullName evidence="3">THO complex subunit 2</fullName>
    </recommendedName>
</protein>
<feature type="compositionally biased region" description="Low complexity" evidence="5">
    <location>
        <begin position="62"/>
        <end position="71"/>
    </location>
</feature>
<dbReference type="PANTHER" id="PTHR21597">
    <property type="entry name" value="THO2 PROTEIN"/>
    <property type="match status" value="1"/>
</dbReference>
<dbReference type="Pfam" id="PF11262">
    <property type="entry name" value="Tho2"/>
    <property type="match status" value="1"/>
</dbReference>
<feature type="region of interest" description="Disordered" evidence="5">
    <location>
        <begin position="1"/>
        <end position="110"/>
    </location>
</feature>
<feature type="compositionally biased region" description="Basic and acidic residues" evidence="5">
    <location>
        <begin position="1876"/>
        <end position="1912"/>
    </location>
</feature>
<comment type="caution">
    <text evidence="9">The sequence shown here is derived from an EMBL/GenBank/DDBJ whole genome shotgun (WGS) entry which is preliminary data.</text>
</comment>
<proteinExistence type="inferred from homology"/>
<feature type="compositionally biased region" description="Pro residues" evidence="5">
    <location>
        <begin position="1664"/>
        <end position="1676"/>
    </location>
</feature>
<keyword evidence="10" id="KW-1185">Reference proteome</keyword>
<dbReference type="InterPro" id="IPR040007">
    <property type="entry name" value="Tho2"/>
</dbReference>
<dbReference type="EMBL" id="JAPCWZ010000004">
    <property type="protein sequence ID" value="KAK8868044.1"/>
    <property type="molecule type" value="Genomic_DNA"/>
</dbReference>
<feature type="domain" description="THO complex subunitTHOC2 C-terminal" evidence="6">
    <location>
        <begin position="1219"/>
        <end position="1533"/>
    </location>
</feature>
<feature type="compositionally biased region" description="Polar residues" evidence="5">
    <location>
        <begin position="72"/>
        <end position="88"/>
    </location>
</feature>
<evidence type="ECO:0000256" key="2">
    <source>
        <dbReference type="ARBA" id="ARBA00007857"/>
    </source>
</evidence>
<dbReference type="InterPro" id="IPR021726">
    <property type="entry name" value="THO_THOC2_N"/>
</dbReference>
<evidence type="ECO:0000256" key="5">
    <source>
        <dbReference type="SAM" id="MobiDB-lite"/>
    </source>
</evidence>
<name>A0ABR2ITU5_9PEZI</name>
<feature type="compositionally biased region" description="Basic and acidic residues" evidence="5">
    <location>
        <begin position="2349"/>
        <end position="2370"/>
    </location>
</feature>
<feature type="compositionally biased region" description="Basic and acidic residues" evidence="5">
    <location>
        <begin position="2227"/>
        <end position="2240"/>
    </location>
</feature>
<dbReference type="PANTHER" id="PTHR21597:SF0">
    <property type="entry name" value="THO COMPLEX SUBUNIT 2"/>
    <property type="match status" value="1"/>
</dbReference>
<keyword evidence="4" id="KW-0539">Nucleus</keyword>